<feature type="transmembrane region" description="Helical" evidence="6">
    <location>
        <begin position="6"/>
        <end position="28"/>
    </location>
</feature>
<evidence type="ECO:0000313" key="8">
    <source>
        <dbReference type="Proteomes" id="UP000053660"/>
    </source>
</evidence>
<feature type="non-terminal residue" evidence="7">
    <location>
        <position position="129"/>
    </location>
</feature>
<evidence type="ECO:0000256" key="1">
    <source>
        <dbReference type="ARBA" id="ARBA00004141"/>
    </source>
</evidence>
<keyword evidence="8" id="KW-1185">Reference proteome</keyword>
<gene>
    <name evidence="7" type="ORF">OESDEN_25286</name>
</gene>
<sequence length="129" mass="13941">MASVWVKIVSSWLCVALYGWTLVAPALFPDREFYDGFPVLLSKIVPALSPVVFHPVTEFGLLTNNGYLKDGQICRPGESGALPSTNGIPLWTGSVLHGLVPSVRVVGLYKQKVKFVDSGNSFSSDLKSS</sequence>
<evidence type="ECO:0000256" key="2">
    <source>
        <dbReference type="ARBA" id="ARBA00006665"/>
    </source>
</evidence>
<dbReference type="Pfam" id="PF03348">
    <property type="entry name" value="Serinc"/>
    <property type="match status" value="1"/>
</dbReference>
<dbReference type="InterPro" id="IPR005016">
    <property type="entry name" value="TDE1/TMS"/>
</dbReference>
<evidence type="ECO:0000313" key="7">
    <source>
        <dbReference type="EMBL" id="KHJ75098.1"/>
    </source>
</evidence>
<keyword evidence="3 6" id="KW-0812">Transmembrane</keyword>
<proteinExistence type="inferred from homology"/>
<evidence type="ECO:0000256" key="5">
    <source>
        <dbReference type="ARBA" id="ARBA00023136"/>
    </source>
</evidence>
<dbReference type="Proteomes" id="UP000053660">
    <property type="component" value="Unassembled WGS sequence"/>
</dbReference>
<comment type="subcellular location">
    <subcellularLocation>
        <location evidence="1">Membrane</location>
        <topology evidence="1">Multi-pass membrane protein</topology>
    </subcellularLocation>
</comment>
<name>A0A0B1RPV7_OESDE</name>
<evidence type="ECO:0000256" key="4">
    <source>
        <dbReference type="ARBA" id="ARBA00022989"/>
    </source>
</evidence>
<keyword evidence="4 6" id="KW-1133">Transmembrane helix</keyword>
<dbReference type="EMBL" id="KN613081">
    <property type="protein sequence ID" value="KHJ75098.1"/>
    <property type="molecule type" value="Genomic_DNA"/>
</dbReference>
<comment type="similarity">
    <text evidence="2">Belongs to the TDE1 family.</text>
</comment>
<reference evidence="7 8" key="1">
    <citation type="submission" date="2014-03" db="EMBL/GenBank/DDBJ databases">
        <title>Draft genome of the hookworm Oesophagostomum dentatum.</title>
        <authorList>
            <person name="Mitreva M."/>
        </authorList>
    </citation>
    <scope>NUCLEOTIDE SEQUENCE [LARGE SCALE GENOMIC DNA]</scope>
    <source>
        <strain evidence="7 8">OD-Hann</strain>
    </source>
</reference>
<evidence type="ECO:0000256" key="3">
    <source>
        <dbReference type="ARBA" id="ARBA00022692"/>
    </source>
</evidence>
<evidence type="ECO:0000256" key="6">
    <source>
        <dbReference type="SAM" id="Phobius"/>
    </source>
</evidence>
<keyword evidence="5 6" id="KW-0472">Membrane</keyword>
<protein>
    <submittedName>
        <fullName evidence="7">Uncharacterized protein</fullName>
    </submittedName>
</protein>
<dbReference type="AlphaFoldDB" id="A0A0B1RPV7"/>
<dbReference type="GO" id="GO:0016020">
    <property type="term" value="C:membrane"/>
    <property type="evidence" value="ECO:0007669"/>
    <property type="project" value="UniProtKB-SubCell"/>
</dbReference>
<organism evidence="7 8">
    <name type="scientific">Oesophagostomum dentatum</name>
    <name type="common">Nodular worm</name>
    <dbReference type="NCBI Taxonomy" id="61180"/>
    <lineage>
        <taxon>Eukaryota</taxon>
        <taxon>Metazoa</taxon>
        <taxon>Ecdysozoa</taxon>
        <taxon>Nematoda</taxon>
        <taxon>Chromadorea</taxon>
        <taxon>Rhabditida</taxon>
        <taxon>Rhabditina</taxon>
        <taxon>Rhabditomorpha</taxon>
        <taxon>Strongyloidea</taxon>
        <taxon>Strongylidae</taxon>
        <taxon>Oesophagostomum</taxon>
    </lineage>
</organism>
<accession>A0A0B1RPV7</accession>
<dbReference type="OrthoDB" id="5963193at2759"/>